<accession>A0A0T9MGJ2</accession>
<dbReference type="InterPro" id="IPR007712">
    <property type="entry name" value="RelE/ParE_toxin"/>
</dbReference>
<sequence length="91" mass="10443">MLPIKWTDEAKTDLYALIAFITEENPYAAESLLHQLEDSVLPATEHPYMFRSGRVPGTREIVAHPNYVIIYQVMADQISVLNVVHSRQEYP</sequence>
<protein>
    <submittedName>
        <fullName evidence="3">Toxin RelE4</fullName>
    </submittedName>
    <submittedName>
        <fullName evidence="4">Type II toxin-antitoxin system mRNA interferase toxin, RelE/StbE family</fullName>
    </submittedName>
</protein>
<dbReference type="Proteomes" id="UP000038750">
    <property type="component" value="Unassembled WGS sequence"/>
</dbReference>
<dbReference type="EMBL" id="CP046294">
    <property type="protein sequence ID" value="QGR69890.1"/>
    <property type="molecule type" value="Genomic_DNA"/>
</dbReference>
<name>A0A0T9MGJ2_YERIN</name>
<organism evidence="3 5">
    <name type="scientific">Yersinia intermedia</name>
    <dbReference type="NCBI Taxonomy" id="631"/>
    <lineage>
        <taxon>Bacteria</taxon>
        <taxon>Pseudomonadati</taxon>
        <taxon>Pseudomonadota</taxon>
        <taxon>Gammaproteobacteria</taxon>
        <taxon>Enterobacterales</taxon>
        <taxon>Yersiniaceae</taxon>
        <taxon>Yersinia</taxon>
    </lineage>
</organism>
<dbReference type="InterPro" id="IPR051803">
    <property type="entry name" value="TA_system_RelE-like_toxin"/>
</dbReference>
<reference evidence="3 5" key="1">
    <citation type="submission" date="2015-03" db="EMBL/GenBank/DDBJ databases">
        <authorList>
            <person name="Murphy D."/>
        </authorList>
    </citation>
    <scope>NUCLEOTIDE SEQUENCE [LARGE SCALE GENOMIC DNA]</scope>
    <source>
        <strain evidence="3 5">BR165/97</strain>
    </source>
</reference>
<dbReference type="NCBIfam" id="TIGR02385">
    <property type="entry name" value="RelE_StbE"/>
    <property type="match status" value="1"/>
</dbReference>
<dbReference type="OrthoDB" id="9798046at2"/>
<evidence type="ECO:0000313" key="3">
    <source>
        <dbReference type="EMBL" id="CNG08699.1"/>
    </source>
</evidence>
<gene>
    <name evidence="3" type="primary">relE4</name>
    <name evidence="3" type="ORF">ERS008530_02902</name>
    <name evidence="4" type="ORF">FOC37_05560</name>
</gene>
<evidence type="ECO:0000313" key="5">
    <source>
        <dbReference type="Proteomes" id="UP000038750"/>
    </source>
</evidence>
<dbReference type="GeneID" id="58045708"/>
<evidence type="ECO:0000256" key="2">
    <source>
        <dbReference type="ARBA" id="ARBA00022649"/>
    </source>
</evidence>
<dbReference type="KEGG" id="yin:CH53_2364"/>
<dbReference type="Gene3D" id="3.30.2310.20">
    <property type="entry name" value="RelE-like"/>
    <property type="match status" value="1"/>
</dbReference>
<reference evidence="4 6" key="2">
    <citation type="submission" date="2019-11" db="EMBL/GenBank/DDBJ databases">
        <title>FDA dAtabase for Regulatory Grade micrObial Sequences (FDA-ARGOS): Supporting development and validation of Infectious Disease Dx tests.</title>
        <authorList>
            <person name="Patel R."/>
            <person name="Rucinski S."/>
            <person name="Tallon L."/>
            <person name="Sadzewicz L."/>
            <person name="Vavikolanu K."/>
            <person name="Mehta A."/>
            <person name="Aluvathingal J."/>
            <person name="Nadendla S."/>
            <person name="Nandy P."/>
            <person name="Geyer C."/>
            <person name="Yan Y."/>
            <person name="Sichtig H."/>
        </authorList>
    </citation>
    <scope>NUCLEOTIDE SEQUENCE [LARGE SCALE GENOMIC DNA]</scope>
    <source>
        <strain evidence="4 6">FDAARGOS_729</strain>
    </source>
</reference>
<evidence type="ECO:0000313" key="6">
    <source>
        <dbReference type="Proteomes" id="UP000424966"/>
    </source>
</evidence>
<evidence type="ECO:0000256" key="1">
    <source>
        <dbReference type="ARBA" id="ARBA00006226"/>
    </source>
</evidence>
<dbReference type="AlphaFoldDB" id="A0A0T9MGJ2"/>
<dbReference type="PANTHER" id="PTHR33755">
    <property type="entry name" value="TOXIN PARE1-RELATED"/>
    <property type="match status" value="1"/>
</dbReference>
<keyword evidence="6" id="KW-1185">Reference proteome</keyword>
<evidence type="ECO:0000313" key="4">
    <source>
        <dbReference type="EMBL" id="QGR69890.1"/>
    </source>
</evidence>
<keyword evidence="2" id="KW-1277">Toxin-antitoxin system</keyword>
<dbReference type="Proteomes" id="UP000424966">
    <property type="component" value="Chromosome"/>
</dbReference>
<dbReference type="InterPro" id="IPR035093">
    <property type="entry name" value="RelE/ParE_toxin_dom_sf"/>
</dbReference>
<dbReference type="Pfam" id="PF05016">
    <property type="entry name" value="ParE_toxin"/>
    <property type="match status" value="1"/>
</dbReference>
<comment type="similarity">
    <text evidence="1">Belongs to the RelE toxin family.</text>
</comment>
<dbReference type="RefSeq" id="WP_032906934.1">
    <property type="nucleotide sequence ID" value="NZ_CABHXJ010000038.1"/>
</dbReference>
<dbReference type="EMBL" id="CPZJ01000012">
    <property type="protein sequence ID" value="CNG08699.1"/>
    <property type="molecule type" value="Genomic_DNA"/>
</dbReference>
<proteinExistence type="inferred from homology"/>
<dbReference type="STRING" id="631.CH53_2364"/>